<dbReference type="Gene3D" id="1.20.120.580">
    <property type="entry name" value="bsu32300-like"/>
    <property type="match status" value="1"/>
</dbReference>
<evidence type="ECO:0000256" key="3">
    <source>
        <dbReference type="ARBA" id="ARBA00022801"/>
    </source>
</evidence>
<sequence length="145" mass="16924">MYFVDRGRIEEILTYMEGVLGELKKGSFTSSYEKYALERMVHVLIESTLDVGNMMIDGFIMRDPGSYEDIIDILIDEKVLPSEEEENYKEVIRLRKTLVNEYTAVDHYSLYESVHKNWGSLQNFSARIRKYMDNELGVANAFTNE</sequence>
<evidence type="ECO:0000313" key="5">
    <source>
        <dbReference type="EMBL" id="MFC2947160.1"/>
    </source>
</evidence>
<dbReference type="PANTHER" id="PTHR33397">
    <property type="entry name" value="UPF0331 PROTEIN YUTE"/>
    <property type="match status" value="1"/>
</dbReference>
<dbReference type="EMBL" id="JBHRRZ010000003">
    <property type="protein sequence ID" value="MFC2947160.1"/>
    <property type="molecule type" value="Genomic_DNA"/>
</dbReference>
<proteinExistence type="inferred from homology"/>
<comment type="caution">
    <text evidence="5">The sequence shown here is derived from an EMBL/GenBank/DDBJ whole genome shotgun (WGS) entry which is preliminary data.</text>
</comment>
<dbReference type="InterPro" id="IPR052379">
    <property type="entry name" value="Type_VII_TA_RNase"/>
</dbReference>
<evidence type="ECO:0000256" key="4">
    <source>
        <dbReference type="ARBA" id="ARBA00024207"/>
    </source>
</evidence>
<evidence type="ECO:0000313" key="6">
    <source>
        <dbReference type="Proteomes" id="UP001595387"/>
    </source>
</evidence>
<dbReference type="InterPro" id="IPR037038">
    <property type="entry name" value="HepT-like_sf"/>
</dbReference>
<name>A0ABV7A2L8_9BACI</name>
<keyword evidence="6" id="KW-1185">Reference proteome</keyword>
<accession>A0ABV7A2L8</accession>
<keyword evidence="1" id="KW-1277">Toxin-antitoxin system</keyword>
<dbReference type="Pfam" id="PF01934">
    <property type="entry name" value="HepT-like"/>
    <property type="match status" value="1"/>
</dbReference>
<organism evidence="5 6">
    <name type="scientific">Virgibacillus sediminis</name>
    <dbReference type="NCBI Taxonomy" id="202260"/>
    <lineage>
        <taxon>Bacteria</taxon>
        <taxon>Bacillati</taxon>
        <taxon>Bacillota</taxon>
        <taxon>Bacilli</taxon>
        <taxon>Bacillales</taxon>
        <taxon>Bacillaceae</taxon>
        <taxon>Virgibacillus</taxon>
    </lineage>
</organism>
<evidence type="ECO:0000256" key="1">
    <source>
        <dbReference type="ARBA" id="ARBA00022649"/>
    </source>
</evidence>
<dbReference type="Proteomes" id="UP001595387">
    <property type="component" value="Unassembled WGS sequence"/>
</dbReference>
<reference evidence="6" key="1">
    <citation type="journal article" date="2019" name="Int. J. Syst. Evol. Microbiol.">
        <title>The Global Catalogue of Microorganisms (GCM) 10K type strain sequencing project: providing services to taxonomists for standard genome sequencing and annotation.</title>
        <authorList>
            <consortium name="The Broad Institute Genomics Platform"/>
            <consortium name="The Broad Institute Genome Sequencing Center for Infectious Disease"/>
            <person name="Wu L."/>
            <person name="Ma J."/>
        </authorList>
    </citation>
    <scope>NUCLEOTIDE SEQUENCE [LARGE SCALE GENOMIC DNA]</scope>
    <source>
        <strain evidence="6">KCTC 13193</strain>
    </source>
</reference>
<protein>
    <submittedName>
        <fullName evidence="5">DUF86 domain-containing protein</fullName>
    </submittedName>
</protein>
<keyword evidence="2" id="KW-0540">Nuclease</keyword>
<keyword evidence="3" id="KW-0378">Hydrolase</keyword>
<gene>
    <name evidence="5" type="ORF">ACFODW_02110</name>
</gene>
<dbReference type="RefSeq" id="WP_390302229.1">
    <property type="nucleotide sequence ID" value="NZ_JBHRRZ010000003.1"/>
</dbReference>
<evidence type="ECO:0000256" key="2">
    <source>
        <dbReference type="ARBA" id="ARBA00022722"/>
    </source>
</evidence>
<dbReference type="InterPro" id="IPR008201">
    <property type="entry name" value="HepT-like"/>
</dbReference>
<comment type="similarity">
    <text evidence="4">Belongs to the HepT RNase toxin family.</text>
</comment>
<dbReference type="PANTHER" id="PTHR33397:SF5">
    <property type="entry name" value="RNASE YUTE-RELATED"/>
    <property type="match status" value="1"/>
</dbReference>